<feature type="chain" id="PRO_5045397808" evidence="1">
    <location>
        <begin position="18"/>
        <end position="1011"/>
    </location>
</feature>
<dbReference type="Proteomes" id="UP001642464">
    <property type="component" value="Unassembled WGS sequence"/>
</dbReference>
<sequence length="1011" mass="113983">MARTCSFCLVQLVLVSSEPLPLRDIDAFLDPVFVPDFFFDLAEGTEVFDALSSVAPDGQSYRASVLDLMVPEAPRMAPVLLWQTRLWRALSGADISQVIIDVGAHEWSRFLPELRADPRAWLVLVEPGRAAFLELYRRLKVDYADVLSRVVALPVALSWKPGLTWGFRSLHTNDFLGGECNSLLAPNESFDHACTAKGPVIIVPVTSLDLLLHGLMLGTKPSEAKPDFSEALQQGPPIKLKLDAQGADVEILSALAYSSSPLASAFLERIEEVQLEVSVPLYHGQPSRHQTLTRMLELGYQLDWRREEIQDGGTHKVVMGCRLVAENPRTEDCFFVRSSSWPHGRVLDLVMRRPVEILRLNEGSELSISSQYSYYMKRHVDECEQDEEMMMLTKQMGTGLACLFGAVGWPLRFVIHAVIELWELIWSVKRDLDQDAVLSHYVRVFKAMWGILMLDGHSWEELHDAGVAHMVFTVLVEATCLAFPAACSTECQNSDAHEMALLAGRPSPCVTLADCAHLMIDHFDDVVENPGSYVRIFRAAERLSAPRCFQLKMELDRSRSPMFPSTVTSGGEYNVTALDADTTHCALEISLVAWSVDADGMLLFHRHIWEMTDHIKAMDSTDFRMPTEGALWEFECVFEGQRSRGDVFSASMLAEMPGTKDPPVLFVRCEAPERWADDLVSGGSAPDFPHEVVLRRSARAPLQMPNLELVVPLRQSLRQAEPRPHIALCTQQVWDFEGLEQRVPKHAEFWFRYYSDYLGVDKIYLYDLDGSFRELSIVKELQERGKLFYEGSIPSIPPLRDLYQKAGYKTSTTHLAQTLVQQHCWQRARQNADWVISVSHGWDMFLFSPSMGTLADLLQELDPRELTYVLGVRYGIKQDAPKAAEANVFTRFPYHIDPSVRPEQLLSTEEQIVIANPRLVDTAVLGDVVIRQEAPLYSNMLAPLETCSSTPEFAGPLMQKRVLDPLKWRANHYVSLLGRAVVFRVEEATPQLRDFSIYDAAAVELGHYLAR</sequence>
<proteinExistence type="predicted"/>
<name>A0ABP0R420_9DINO</name>
<accession>A0ABP0R420</accession>
<dbReference type="Gene3D" id="3.40.50.150">
    <property type="entry name" value="Vaccinia Virus protein VP39"/>
    <property type="match status" value="1"/>
</dbReference>
<dbReference type="EMBL" id="CAXAMM010040779">
    <property type="protein sequence ID" value="CAK9095325.1"/>
    <property type="molecule type" value="Genomic_DNA"/>
</dbReference>
<dbReference type="SUPFAM" id="SSF53335">
    <property type="entry name" value="S-adenosyl-L-methionine-dependent methyltransferases"/>
    <property type="match status" value="1"/>
</dbReference>
<feature type="signal peptide" evidence="1">
    <location>
        <begin position="1"/>
        <end position="17"/>
    </location>
</feature>
<evidence type="ECO:0000313" key="3">
    <source>
        <dbReference type="Proteomes" id="UP001642464"/>
    </source>
</evidence>
<keyword evidence="1" id="KW-0732">Signal</keyword>
<evidence type="ECO:0000256" key="1">
    <source>
        <dbReference type="SAM" id="SignalP"/>
    </source>
</evidence>
<organism evidence="2 3">
    <name type="scientific">Durusdinium trenchii</name>
    <dbReference type="NCBI Taxonomy" id="1381693"/>
    <lineage>
        <taxon>Eukaryota</taxon>
        <taxon>Sar</taxon>
        <taxon>Alveolata</taxon>
        <taxon>Dinophyceae</taxon>
        <taxon>Suessiales</taxon>
        <taxon>Symbiodiniaceae</taxon>
        <taxon>Durusdinium</taxon>
    </lineage>
</organism>
<dbReference type="InterPro" id="IPR029063">
    <property type="entry name" value="SAM-dependent_MTases_sf"/>
</dbReference>
<evidence type="ECO:0000313" key="2">
    <source>
        <dbReference type="EMBL" id="CAK9095325.1"/>
    </source>
</evidence>
<reference evidence="2 3" key="1">
    <citation type="submission" date="2024-02" db="EMBL/GenBank/DDBJ databases">
        <authorList>
            <person name="Chen Y."/>
            <person name="Shah S."/>
            <person name="Dougan E. K."/>
            <person name="Thang M."/>
            <person name="Chan C."/>
        </authorList>
    </citation>
    <scope>NUCLEOTIDE SEQUENCE [LARGE SCALE GENOMIC DNA]</scope>
</reference>
<comment type="caution">
    <text evidence="2">The sequence shown here is derived from an EMBL/GenBank/DDBJ whole genome shotgun (WGS) entry which is preliminary data.</text>
</comment>
<protein>
    <submittedName>
        <fullName evidence="2">Uncharacterized protein</fullName>
    </submittedName>
</protein>
<gene>
    <name evidence="2" type="ORF">SCF082_LOCUS44785</name>
</gene>
<keyword evidence="3" id="KW-1185">Reference proteome</keyword>